<keyword evidence="10" id="KW-1185">Reference proteome</keyword>
<evidence type="ECO:0000256" key="3">
    <source>
        <dbReference type="ARBA" id="ARBA00029447"/>
    </source>
</evidence>
<evidence type="ECO:0000256" key="1">
    <source>
        <dbReference type="ARBA" id="ARBA00004370"/>
    </source>
</evidence>
<feature type="domain" description="Methyl-accepting transducer" evidence="7">
    <location>
        <begin position="355"/>
        <end position="591"/>
    </location>
</feature>
<dbReference type="OrthoDB" id="6092731at2"/>
<gene>
    <name evidence="9" type="ORF">DFP76_101641</name>
</gene>
<sequence>MLKNLSFKIKLMLLLVSAVIGFVIVTFVAIEGLSAQQSANGDVRTLSKIQTSNDQISINLLAIADRFRSISSDNVEDYIQQVKNQEQQNAERTQANIERSQDAGLSTTLQDNLEITRQYSAILLDLAREQNIIGFGSTSGMRGQIDQLGNKITDDISNLSLLKREFSSVRQAEASYLSDPTADNLEKFTGNFEKFDRRISNFGFQSTHGVTANAYRDAILKYGQEYQKLLTTENLFNQQKLAFRDSQTNASQVIEQLMTAAEQEAESRSTQANATLLTVSFAVIVFATLLMMTIGRSVNESLKNIISDLNKVKQGDMSSKASVNLKRLDEFDQLGQSLNEMTEGLGDVLKDVVTTTDTFNTMSSDLNSSISDITTSNHLVNQRTHSLATATDDISNRLTELSNTTDTLKNQSNDTYQSAKSGADTINLVLTSINDTVSIVQVTSDQLNQLGQLSKDIDNVIAMINDLANQTNLLALNAAIEAARAGEAGRGFSVVADEVRALAEKTVDATAKITEIVNTIQRSTHSAITTMESGKSNLSIISENGSKAEEAMRNIEQFAMTGTQSTDSMANAIQDVASTAVEMSTEMEQIAQQLSQDTSSIDILADKTQQIQRLSEQLAQKTNIFTLA</sequence>
<dbReference type="EMBL" id="QNRF01000001">
    <property type="protein sequence ID" value="RBO86364.1"/>
    <property type="molecule type" value="Genomic_DNA"/>
</dbReference>
<dbReference type="Gene3D" id="1.10.287.950">
    <property type="entry name" value="Methyl-accepting chemotaxis protein"/>
    <property type="match status" value="1"/>
</dbReference>
<dbReference type="CDD" id="cd06225">
    <property type="entry name" value="HAMP"/>
    <property type="match status" value="1"/>
</dbReference>
<dbReference type="PROSITE" id="PS50111">
    <property type="entry name" value="CHEMOTAXIS_TRANSDUC_2"/>
    <property type="match status" value="1"/>
</dbReference>
<dbReference type="InterPro" id="IPR004090">
    <property type="entry name" value="Chemotax_Me-accpt_rcpt"/>
</dbReference>
<name>A0A366DAA0_9GAMM</name>
<evidence type="ECO:0000259" key="7">
    <source>
        <dbReference type="PROSITE" id="PS50111"/>
    </source>
</evidence>
<comment type="similarity">
    <text evidence="3">Belongs to the methyl-accepting chemotaxis (MCP) protein family.</text>
</comment>
<organism evidence="9 10">
    <name type="scientific">Marinomonas aquiplantarum</name>
    <dbReference type="NCBI Taxonomy" id="491951"/>
    <lineage>
        <taxon>Bacteria</taxon>
        <taxon>Pseudomonadati</taxon>
        <taxon>Pseudomonadota</taxon>
        <taxon>Gammaproteobacteria</taxon>
        <taxon>Oceanospirillales</taxon>
        <taxon>Oceanospirillaceae</taxon>
        <taxon>Marinomonas</taxon>
    </lineage>
</organism>
<keyword evidence="2 4" id="KW-0807">Transducer</keyword>
<keyword evidence="6" id="KW-1133">Transmembrane helix</keyword>
<keyword evidence="5" id="KW-0175">Coiled coil</keyword>
<proteinExistence type="inferred from homology"/>
<keyword evidence="6" id="KW-0472">Membrane</keyword>
<keyword evidence="6" id="KW-0812">Transmembrane</keyword>
<dbReference type="RefSeq" id="WP_113873217.1">
    <property type="nucleotide sequence ID" value="NZ_QNRF01000001.1"/>
</dbReference>
<reference evidence="9 10" key="1">
    <citation type="submission" date="2018-06" db="EMBL/GenBank/DDBJ databases">
        <title>Genomic Encyclopedia of Type Strains, Phase III (KMG-III): the genomes of soil and plant-associated and newly described type strains.</title>
        <authorList>
            <person name="Whitman W."/>
        </authorList>
    </citation>
    <scope>NUCLEOTIDE SEQUENCE [LARGE SCALE GENOMIC DNA]</scope>
    <source>
        <strain evidence="9 10">CECT 7732</strain>
    </source>
</reference>
<evidence type="ECO:0000259" key="8">
    <source>
        <dbReference type="PROSITE" id="PS50885"/>
    </source>
</evidence>
<dbReference type="InterPro" id="IPR003660">
    <property type="entry name" value="HAMP_dom"/>
</dbReference>
<dbReference type="SMART" id="SM00283">
    <property type="entry name" value="MA"/>
    <property type="match status" value="1"/>
</dbReference>
<evidence type="ECO:0000313" key="9">
    <source>
        <dbReference type="EMBL" id="RBO86364.1"/>
    </source>
</evidence>
<evidence type="ECO:0000256" key="4">
    <source>
        <dbReference type="PROSITE-ProRule" id="PRU00284"/>
    </source>
</evidence>
<feature type="transmembrane region" description="Helical" evidence="6">
    <location>
        <begin position="12"/>
        <end position="30"/>
    </location>
</feature>
<dbReference type="PROSITE" id="PS50885">
    <property type="entry name" value="HAMP"/>
    <property type="match status" value="1"/>
</dbReference>
<dbReference type="Proteomes" id="UP000252086">
    <property type="component" value="Unassembled WGS sequence"/>
</dbReference>
<comment type="subcellular location">
    <subcellularLocation>
        <location evidence="1">Membrane</location>
    </subcellularLocation>
</comment>
<dbReference type="PANTHER" id="PTHR32089:SF112">
    <property type="entry name" value="LYSOZYME-LIKE PROTEIN-RELATED"/>
    <property type="match status" value="1"/>
</dbReference>
<dbReference type="GO" id="GO:0004888">
    <property type="term" value="F:transmembrane signaling receptor activity"/>
    <property type="evidence" value="ECO:0007669"/>
    <property type="project" value="InterPro"/>
</dbReference>
<dbReference type="GO" id="GO:0016020">
    <property type="term" value="C:membrane"/>
    <property type="evidence" value="ECO:0007669"/>
    <property type="project" value="UniProtKB-SubCell"/>
</dbReference>
<evidence type="ECO:0000313" key="10">
    <source>
        <dbReference type="Proteomes" id="UP000252086"/>
    </source>
</evidence>
<evidence type="ECO:0000256" key="2">
    <source>
        <dbReference type="ARBA" id="ARBA00023224"/>
    </source>
</evidence>
<dbReference type="GO" id="GO:0006935">
    <property type="term" value="P:chemotaxis"/>
    <property type="evidence" value="ECO:0007669"/>
    <property type="project" value="InterPro"/>
</dbReference>
<evidence type="ECO:0000256" key="6">
    <source>
        <dbReference type="SAM" id="Phobius"/>
    </source>
</evidence>
<feature type="coiled-coil region" evidence="5">
    <location>
        <begin position="75"/>
        <end position="103"/>
    </location>
</feature>
<comment type="caution">
    <text evidence="9">The sequence shown here is derived from an EMBL/GenBank/DDBJ whole genome shotgun (WGS) entry which is preliminary data.</text>
</comment>
<dbReference type="Pfam" id="PF00015">
    <property type="entry name" value="MCPsignal"/>
    <property type="match status" value="1"/>
</dbReference>
<dbReference type="PRINTS" id="PR00260">
    <property type="entry name" value="CHEMTRNSDUCR"/>
</dbReference>
<evidence type="ECO:0000256" key="5">
    <source>
        <dbReference type="SAM" id="Coils"/>
    </source>
</evidence>
<feature type="domain" description="HAMP" evidence="8">
    <location>
        <begin position="296"/>
        <end position="350"/>
    </location>
</feature>
<accession>A0A366DAA0</accession>
<dbReference type="GO" id="GO:0007165">
    <property type="term" value="P:signal transduction"/>
    <property type="evidence" value="ECO:0007669"/>
    <property type="project" value="UniProtKB-KW"/>
</dbReference>
<protein>
    <submittedName>
        <fullName evidence="9">Methyl-accepting chemotaxis protein</fullName>
    </submittedName>
</protein>
<dbReference type="InterPro" id="IPR004089">
    <property type="entry name" value="MCPsignal_dom"/>
</dbReference>
<dbReference type="AlphaFoldDB" id="A0A366DAA0"/>
<dbReference type="SUPFAM" id="SSF58104">
    <property type="entry name" value="Methyl-accepting chemotaxis protein (MCP) signaling domain"/>
    <property type="match status" value="1"/>
</dbReference>
<dbReference type="PANTHER" id="PTHR32089">
    <property type="entry name" value="METHYL-ACCEPTING CHEMOTAXIS PROTEIN MCPB"/>
    <property type="match status" value="1"/>
</dbReference>